<dbReference type="PANTHER" id="PTHR21139">
    <property type="entry name" value="TRIOSEPHOSPHATE ISOMERASE"/>
    <property type="match status" value="1"/>
</dbReference>
<comment type="pathway">
    <text evidence="4">Carbohydrate degradation; glycolysis; D-glyceraldehyde 3-phosphate from glycerone phosphate: step 1/1.</text>
</comment>
<evidence type="ECO:0000256" key="2">
    <source>
        <dbReference type="ARBA" id="ARBA00011738"/>
    </source>
</evidence>
<organism evidence="5 6">
    <name type="scientific">Durusdinium trenchii</name>
    <dbReference type="NCBI Taxonomy" id="1381693"/>
    <lineage>
        <taxon>Eukaryota</taxon>
        <taxon>Sar</taxon>
        <taxon>Alveolata</taxon>
        <taxon>Dinophyceae</taxon>
        <taxon>Suessiales</taxon>
        <taxon>Symbiodiniaceae</taxon>
        <taxon>Durusdinium</taxon>
    </lineage>
</organism>
<dbReference type="PANTHER" id="PTHR21139:SF2">
    <property type="entry name" value="TRIOSEPHOSPHATE ISOMERASE"/>
    <property type="match status" value="1"/>
</dbReference>
<comment type="caution">
    <text evidence="5">The sequence shown here is derived from an EMBL/GenBank/DDBJ whole genome shotgun (WGS) entry which is preliminary data.</text>
</comment>
<dbReference type="Proteomes" id="UP001642464">
    <property type="component" value="Unassembled WGS sequence"/>
</dbReference>
<evidence type="ECO:0000256" key="4">
    <source>
        <dbReference type="RuleBase" id="RU363013"/>
    </source>
</evidence>
<dbReference type="PROSITE" id="PS00171">
    <property type="entry name" value="TIM_1"/>
    <property type="match status" value="1"/>
</dbReference>
<dbReference type="PROSITE" id="PS51440">
    <property type="entry name" value="TIM_2"/>
    <property type="match status" value="1"/>
</dbReference>
<keyword evidence="6" id="KW-1185">Reference proteome</keyword>
<dbReference type="EMBL" id="CAXAMM010000561">
    <property type="protein sequence ID" value="CAK8987997.1"/>
    <property type="molecule type" value="Genomic_DNA"/>
</dbReference>
<dbReference type="GO" id="GO:0016853">
    <property type="term" value="F:isomerase activity"/>
    <property type="evidence" value="ECO:0007669"/>
    <property type="project" value="UniProtKB-KW"/>
</dbReference>
<name>A0ABP0HDA8_9DINO</name>
<keyword evidence="4" id="KW-0312">Gluconeogenesis</keyword>
<evidence type="ECO:0000313" key="6">
    <source>
        <dbReference type="Proteomes" id="UP001642464"/>
    </source>
</evidence>
<evidence type="ECO:0000256" key="3">
    <source>
        <dbReference type="ARBA" id="ARBA00023235"/>
    </source>
</evidence>
<dbReference type="InterPro" id="IPR022896">
    <property type="entry name" value="TrioseP_Isoase_bac/euk"/>
</dbReference>
<accession>A0ABP0HDA8</accession>
<comment type="subunit">
    <text evidence="2">Homodimer.</text>
</comment>
<proteinExistence type="inferred from homology"/>
<sequence>MEQGEPEAKRAKMSDGKKVLVGGNWKCNGTRDKVASLIAMLNDAGEFPANAEVVIAPTALHVGKVLDEVRKDVNVSVQNLWSEPKAGAWTGELTVDLVKDFGINWCILGHSERRAYCNETPEVVGNKVKIALEAGMSVIACIGEQLSDREANKTMEVCKAQLDPILKAIPEGAIGRVVVAYEPVWAIGTGVTATPDQAQDTHKELRAYLSEVVGPKDAEAVRIIYGGSVKGANCEDLIKKADIDGFLVGGASLKDEFKQIIASSALKAKM</sequence>
<evidence type="ECO:0000256" key="1">
    <source>
        <dbReference type="ARBA" id="ARBA00007422"/>
    </source>
</evidence>
<dbReference type="InterPro" id="IPR000652">
    <property type="entry name" value="Triosephosphate_isomerase"/>
</dbReference>
<comment type="catalytic activity">
    <reaction evidence="4">
        <text>D-glyceraldehyde 3-phosphate = dihydroxyacetone phosphate</text>
        <dbReference type="Rhea" id="RHEA:18585"/>
        <dbReference type="ChEBI" id="CHEBI:57642"/>
        <dbReference type="ChEBI" id="CHEBI:59776"/>
        <dbReference type="EC" id="5.3.1.1"/>
    </reaction>
</comment>
<dbReference type="InterPro" id="IPR020861">
    <property type="entry name" value="Triosephosphate_isomerase_AS"/>
</dbReference>
<dbReference type="EC" id="5.3.1.1" evidence="4"/>
<keyword evidence="3 4" id="KW-0413">Isomerase</keyword>
<dbReference type="Pfam" id="PF00121">
    <property type="entry name" value="TIM"/>
    <property type="match status" value="1"/>
</dbReference>
<dbReference type="NCBIfam" id="TIGR00419">
    <property type="entry name" value="tim"/>
    <property type="match status" value="1"/>
</dbReference>
<dbReference type="CDD" id="cd00311">
    <property type="entry name" value="TIM"/>
    <property type="match status" value="1"/>
</dbReference>
<protein>
    <recommendedName>
        <fullName evidence="4">Triosephosphate isomerase</fullName>
        <ecNumber evidence="4">5.3.1.1</ecNumber>
    </recommendedName>
</protein>
<comment type="similarity">
    <text evidence="1 4">Belongs to the triosephosphate isomerase family.</text>
</comment>
<dbReference type="Gene3D" id="3.20.20.70">
    <property type="entry name" value="Aldolase class I"/>
    <property type="match status" value="1"/>
</dbReference>
<reference evidence="5 6" key="1">
    <citation type="submission" date="2024-02" db="EMBL/GenBank/DDBJ databases">
        <authorList>
            <person name="Chen Y."/>
            <person name="Shah S."/>
            <person name="Dougan E. K."/>
            <person name="Thang M."/>
            <person name="Chan C."/>
        </authorList>
    </citation>
    <scope>NUCLEOTIDE SEQUENCE [LARGE SCALE GENOMIC DNA]</scope>
</reference>
<keyword evidence="4" id="KW-0324">Glycolysis</keyword>
<dbReference type="HAMAP" id="MF_00147_B">
    <property type="entry name" value="TIM_B"/>
    <property type="match status" value="1"/>
</dbReference>
<comment type="pathway">
    <text evidence="4">Carbohydrate biosynthesis; gluconeogenesis.</text>
</comment>
<dbReference type="SUPFAM" id="SSF51351">
    <property type="entry name" value="Triosephosphate isomerase (TIM)"/>
    <property type="match status" value="1"/>
</dbReference>
<evidence type="ECO:0000313" key="5">
    <source>
        <dbReference type="EMBL" id="CAK8987997.1"/>
    </source>
</evidence>
<dbReference type="InterPro" id="IPR035990">
    <property type="entry name" value="TIM_sf"/>
</dbReference>
<dbReference type="InterPro" id="IPR013785">
    <property type="entry name" value="Aldolase_TIM"/>
</dbReference>
<gene>
    <name evidence="5" type="ORF">SCF082_LOCUS1201</name>
</gene>